<dbReference type="InterPro" id="IPR050272">
    <property type="entry name" value="Isochorismatase-like_hydrls"/>
</dbReference>
<feature type="domain" description="Carrier" evidence="6">
    <location>
        <begin position="213"/>
        <end position="289"/>
    </location>
</feature>
<dbReference type="PIRSF" id="PIRSF001111">
    <property type="entry name" value="Isochorismatase"/>
    <property type="match status" value="1"/>
</dbReference>
<dbReference type="Pfam" id="PF00857">
    <property type="entry name" value="Isochorismatase"/>
    <property type="match status" value="1"/>
</dbReference>
<evidence type="ECO:0000313" key="8">
    <source>
        <dbReference type="Proteomes" id="UP000256763"/>
    </source>
</evidence>
<dbReference type="RefSeq" id="WP_116302371.1">
    <property type="nucleotide sequence ID" value="NZ_NFZV01000010.1"/>
</dbReference>
<dbReference type="AlphaFoldDB" id="A0A3E0X2Q7"/>
<dbReference type="InterPro" id="IPR009081">
    <property type="entry name" value="PP-bd_ACP"/>
</dbReference>
<dbReference type="Gene3D" id="3.40.50.850">
    <property type="entry name" value="Isochorismatase-like"/>
    <property type="match status" value="1"/>
</dbReference>
<comment type="caution">
    <text evidence="7">The sequence shown here is derived from an EMBL/GenBank/DDBJ whole genome shotgun (WGS) entry which is preliminary data.</text>
</comment>
<dbReference type="Pfam" id="PF00550">
    <property type="entry name" value="PP-binding"/>
    <property type="match status" value="1"/>
</dbReference>
<evidence type="ECO:0000256" key="2">
    <source>
        <dbReference type="ARBA" id="ARBA00012100"/>
    </source>
</evidence>
<comment type="pathway">
    <text evidence="1">Siderophore biosynthesis.</text>
</comment>
<dbReference type="EC" id="3.3.2.1" evidence="2"/>
<proteinExistence type="predicted"/>
<gene>
    <name evidence="7" type="ORF">CAL65_04740</name>
</gene>
<dbReference type="OrthoDB" id="5794853at2"/>
<dbReference type="PRINTS" id="PR01398">
    <property type="entry name" value="ISCHRISMTASE"/>
</dbReference>
<dbReference type="PANTHER" id="PTHR43540">
    <property type="entry name" value="PEROXYUREIDOACRYLATE/UREIDOACRYLATE AMIDOHYDROLASE-RELATED"/>
    <property type="match status" value="1"/>
</dbReference>
<dbReference type="InterPro" id="IPR036736">
    <property type="entry name" value="ACP-like_sf"/>
</dbReference>
<reference evidence="8" key="1">
    <citation type="submission" date="2017-05" db="EMBL/GenBank/DDBJ databases">
        <authorList>
            <person name="Sharma S."/>
            <person name="Sidhu C."/>
            <person name="Pinnaka A.K."/>
        </authorList>
    </citation>
    <scope>NUCLEOTIDE SEQUENCE [LARGE SCALE GENOMIC DNA]</scope>
    <source>
        <strain evidence="8">AK93</strain>
    </source>
</reference>
<accession>A0A3E0X2Q7</accession>
<dbReference type="InterPro" id="IPR000868">
    <property type="entry name" value="Isochorismatase-like_dom"/>
</dbReference>
<keyword evidence="5" id="KW-0597">Phosphoprotein</keyword>
<dbReference type="Gene3D" id="1.10.1200.10">
    <property type="entry name" value="ACP-like"/>
    <property type="match status" value="1"/>
</dbReference>
<comment type="cofactor">
    <cofactor evidence="5">
        <name>pantetheine 4'-phosphate</name>
        <dbReference type="ChEBI" id="CHEBI:47942"/>
    </cofactor>
    <text evidence="5">Binds 1 phosphopantetheine covalently.</text>
</comment>
<evidence type="ECO:0000256" key="3">
    <source>
        <dbReference type="ARBA" id="ARBA00022801"/>
    </source>
</evidence>
<dbReference type="PANTHER" id="PTHR43540:SF3">
    <property type="entry name" value="ENTEROBACTIN SYNTHASE COMPONENT B"/>
    <property type="match status" value="1"/>
</dbReference>
<dbReference type="SUPFAM" id="SSF47336">
    <property type="entry name" value="ACP-like"/>
    <property type="match status" value="1"/>
</dbReference>
<evidence type="ECO:0000313" key="7">
    <source>
        <dbReference type="EMBL" id="RFA38642.1"/>
    </source>
</evidence>
<evidence type="ECO:0000256" key="1">
    <source>
        <dbReference type="ARBA" id="ARBA00004924"/>
    </source>
</evidence>
<protein>
    <recommendedName>
        <fullName evidence="2">isochorismatase</fullName>
        <ecNumber evidence="2">3.3.2.1</ecNumber>
    </recommendedName>
</protein>
<evidence type="ECO:0000256" key="5">
    <source>
        <dbReference type="PIRSR" id="PIRSR001111-50"/>
    </source>
</evidence>
<dbReference type="PROSITE" id="PS50075">
    <property type="entry name" value="CARRIER"/>
    <property type="match status" value="1"/>
</dbReference>
<name>A0A3E0X2Q7_9GAMM</name>
<evidence type="ECO:0000256" key="4">
    <source>
        <dbReference type="ARBA" id="ARBA00048590"/>
    </source>
</evidence>
<dbReference type="EMBL" id="NFZW01000003">
    <property type="protein sequence ID" value="RFA38642.1"/>
    <property type="molecule type" value="Genomic_DNA"/>
</dbReference>
<keyword evidence="8" id="KW-1185">Reference proteome</keyword>
<keyword evidence="3" id="KW-0378">Hydrolase</keyword>
<dbReference type="InterPro" id="IPR016291">
    <property type="entry name" value="Isochorismatase"/>
</dbReference>
<dbReference type="InterPro" id="IPR036380">
    <property type="entry name" value="Isochorismatase-like_sf"/>
</dbReference>
<dbReference type="Proteomes" id="UP000256763">
    <property type="component" value="Unassembled WGS sequence"/>
</dbReference>
<feature type="modified residue" description="O-(pantetheine 4'-phosphoryl)serine" evidence="5">
    <location>
        <position position="250"/>
    </location>
</feature>
<dbReference type="SUPFAM" id="SSF52499">
    <property type="entry name" value="Isochorismatase-like hydrolases"/>
    <property type="match status" value="1"/>
</dbReference>
<dbReference type="GO" id="GO:0008908">
    <property type="term" value="F:isochorismatase activity"/>
    <property type="evidence" value="ECO:0007669"/>
    <property type="project" value="UniProtKB-EC"/>
</dbReference>
<organism evidence="7 8">
    <name type="scientific">Alkalilimnicola ehrlichii</name>
    <dbReference type="NCBI Taxonomy" id="351052"/>
    <lineage>
        <taxon>Bacteria</taxon>
        <taxon>Pseudomonadati</taxon>
        <taxon>Pseudomonadota</taxon>
        <taxon>Gammaproteobacteria</taxon>
        <taxon>Chromatiales</taxon>
        <taxon>Ectothiorhodospiraceae</taxon>
        <taxon>Alkalilimnicola</taxon>
    </lineage>
</organism>
<sequence>MAIPKIYSYRLADAQPTVANKVDWPLDKKRAALLVHDMQRYFLGFFDQEKAPVPELVDHCRRLIAAARERQIPIVYTLQPGDQPAEQRRLLTDFWGRGLEAKPEQTEVVAGLAPMPGDRLLTKWRYSAFQRSSLRQDLTEWGRDQLVIVGVYTHIGIQTTALDAFMQDIQTTVVSDAVADFSRSEHQHALNYIATRCGQVLTTQQVINAWKDEAEAFGYNWLLQELATVMRVSVVQLSSETHLIDAGLDSIQAMRLVERWQRQGLNVSFPRLAEDPTVAGWWRAIREADRAAA</sequence>
<evidence type="ECO:0000259" key="6">
    <source>
        <dbReference type="PROSITE" id="PS50075"/>
    </source>
</evidence>
<comment type="catalytic activity">
    <reaction evidence="4">
        <text>isochorismate + H2O = (2S,3S)-2,3-dihydroxy-2,3-dihydrobenzoate + pyruvate</text>
        <dbReference type="Rhea" id="RHEA:11112"/>
        <dbReference type="ChEBI" id="CHEBI:15361"/>
        <dbReference type="ChEBI" id="CHEBI:15377"/>
        <dbReference type="ChEBI" id="CHEBI:29780"/>
        <dbReference type="ChEBI" id="CHEBI:58764"/>
        <dbReference type="EC" id="3.3.2.1"/>
    </reaction>
</comment>
<keyword evidence="5" id="KW-0596">Phosphopantetheine</keyword>